<feature type="non-terminal residue" evidence="1">
    <location>
        <position position="59"/>
    </location>
</feature>
<dbReference type="Gene3D" id="3.10.290.70">
    <property type="match status" value="1"/>
</dbReference>
<dbReference type="EMBL" id="QWLN02007748">
    <property type="protein sequence ID" value="TEA35129.1"/>
    <property type="molecule type" value="Genomic_DNA"/>
</dbReference>
<comment type="caution">
    <text evidence="1">The sequence shown here is derived from an EMBL/GenBank/DDBJ whole genome shotgun (WGS) entry which is preliminary data.</text>
</comment>
<protein>
    <submittedName>
        <fullName evidence="1">Uncharacterized protein</fullName>
    </submittedName>
</protein>
<reference evidence="1 2" key="1">
    <citation type="journal article" date="2018" name="Genomics">
        <title>Molecular footprints of inshore aquatic adaptation in Indo-Pacific humpback dolphin (Sousa chinensis).</title>
        <authorList>
            <person name="Ming Y."/>
            <person name="Jian J."/>
            <person name="Yu F."/>
            <person name="Yu X."/>
            <person name="Wang J."/>
            <person name="Liu W."/>
        </authorList>
    </citation>
    <scope>NUCLEOTIDE SEQUENCE [LARGE SCALE GENOMIC DNA]</scope>
    <source>
        <strain evidence="1">MY-2018</strain>
        <tissue evidence="1">Skin</tissue>
    </source>
</reference>
<evidence type="ECO:0000313" key="1">
    <source>
        <dbReference type="EMBL" id="TEA35129.1"/>
    </source>
</evidence>
<feature type="non-terminal residue" evidence="1">
    <location>
        <position position="1"/>
    </location>
</feature>
<gene>
    <name evidence="1" type="ORF">DBR06_SOUSAS12910011</name>
</gene>
<sequence length="59" mass="6618">QTRVICVVYKASNNKLVCTKTLMRNRIVLINSTQYLAKVQVPLCTVPESQGAKLTPKKK</sequence>
<keyword evidence="2" id="KW-1185">Reference proteome</keyword>
<organism evidence="1 2">
    <name type="scientific">Sousa chinensis</name>
    <name type="common">Indo-pacific humpbacked dolphin</name>
    <name type="synonym">Steno chinensis</name>
    <dbReference type="NCBI Taxonomy" id="103600"/>
    <lineage>
        <taxon>Eukaryota</taxon>
        <taxon>Metazoa</taxon>
        <taxon>Chordata</taxon>
        <taxon>Craniata</taxon>
        <taxon>Vertebrata</taxon>
        <taxon>Euteleostomi</taxon>
        <taxon>Mammalia</taxon>
        <taxon>Eutheria</taxon>
        <taxon>Laurasiatheria</taxon>
        <taxon>Artiodactyla</taxon>
        <taxon>Whippomorpha</taxon>
        <taxon>Cetacea</taxon>
        <taxon>Odontoceti</taxon>
        <taxon>Delphinidae</taxon>
        <taxon>Sousa</taxon>
    </lineage>
</organism>
<dbReference type="Proteomes" id="UP000295264">
    <property type="component" value="Unassembled WGS sequence"/>
</dbReference>
<accession>A0A484GHW4</accession>
<dbReference type="AlphaFoldDB" id="A0A484GHW4"/>
<name>A0A484GHW4_SOUCH</name>
<evidence type="ECO:0000313" key="2">
    <source>
        <dbReference type="Proteomes" id="UP000295264"/>
    </source>
</evidence>
<proteinExistence type="predicted"/>